<evidence type="ECO:0000313" key="3">
    <source>
        <dbReference type="EMBL" id="MEE1867001.1"/>
    </source>
</evidence>
<dbReference type="Proteomes" id="UP001307839">
    <property type="component" value="Unassembled WGS sequence"/>
</dbReference>
<dbReference type="Pfam" id="PF18303">
    <property type="entry name" value="Saf_2TM"/>
    <property type="match status" value="1"/>
</dbReference>
<gene>
    <name evidence="3" type="ORF">V0R53_11410</name>
</gene>
<proteinExistence type="predicted"/>
<evidence type="ECO:0000313" key="4">
    <source>
        <dbReference type="Proteomes" id="UP001307839"/>
    </source>
</evidence>
<dbReference type="EMBL" id="JAZDQP010000007">
    <property type="protein sequence ID" value="MEE1867001.1"/>
    <property type="molecule type" value="Genomic_DNA"/>
</dbReference>
<keyword evidence="4" id="KW-1185">Reference proteome</keyword>
<accession>A0AB35WS72</accession>
<keyword evidence="1" id="KW-1133">Transmembrane helix</keyword>
<dbReference type="AlphaFoldDB" id="A0AB35WS72"/>
<keyword evidence="1" id="KW-0472">Membrane</keyword>
<evidence type="ECO:0000259" key="2">
    <source>
        <dbReference type="Pfam" id="PF18303"/>
    </source>
</evidence>
<protein>
    <recommendedName>
        <fullName evidence="2">SAVED-fused 2TM effector domain-containing protein</fullName>
    </recommendedName>
</protein>
<feature type="transmembrane region" description="Helical" evidence="1">
    <location>
        <begin position="15"/>
        <end position="35"/>
    </location>
</feature>
<dbReference type="RefSeq" id="WP_330079729.1">
    <property type="nucleotide sequence ID" value="NZ_JAZDCU010000006.1"/>
</dbReference>
<dbReference type="InterPro" id="IPR041167">
    <property type="entry name" value="Saf_2TM"/>
</dbReference>
<evidence type="ECO:0000256" key="1">
    <source>
        <dbReference type="SAM" id="Phobius"/>
    </source>
</evidence>
<sequence length="112" mass="12108">MQANVDTTGGPATRISVIAFSIGVLMILVGIYLNLQDRKQLARQRVLILEQKGLFKIDTPLDTAVKNTVGGNVDTILVDTRQGKVPTESLAKLLQALQTAQHLVTLKSSARV</sequence>
<reference evidence="3 4" key="1">
    <citation type="submission" date="2024-01" db="EMBL/GenBank/DDBJ databases">
        <title>Unpublished Manusciprt.</title>
        <authorList>
            <person name="Duman M."/>
            <person name="Valdes E.G."/>
            <person name="Ajmi N."/>
            <person name="Altun S."/>
            <person name="Saticioglu I.B."/>
        </authorList>
    </citation>
    <scope>NUCLEOTIDE SEQUENCE [LARGE SCALE GENOMIC DNA]</scope>
    <source>
        <strain evidence="3 4">120P</strain>
    </source>
</reference>
<keyword evidence="1" id="KW-0812">Transmembrane</keyword>
<feature type="domain" description="SAVED-fused 2TM effector" evidence="2">
    <location>
        <begin position="15"/>
        <end position="83"/>
    </location>
</feature>
<organism evidence="3 4">
    <name type="scientific">Pseudomonas auratipiscis</name>
    <dbReference type="NCBI Taxonomy" id="3115853"/>
    <lineage>
        <taxon>Bacteria</taxon>
        <taxon>Pseudomonadati</taxon>
        <taxon>Pseudomonadota</taxon>
        <taxon>Gammaproteobacteria</taxon>
        <taxon>Pseudomonadales</taxon>
        <taxon>Pseudomonadaceae</taxon>
        <taxon>Pseudomonas</taxon>
    </lineage>
</organism>
<comment type="caution">
    <text evidence="3">The sequence shown here is derived from an EMBL/GenBank/DDBJ whole genome shotgun (WGS) entry which is preliminary data.</text>
</comment>
<name>A0AB35WS72_9PSED</name>